<dbReference type="STRING" id="33114.A0A2G2WEB8"/>
<reference evidence="1 2" key="1">
    <citation type="journal article" date="2017" name="Genome Biol.">
        <title>New reference genome sequences of hot pepper reveal the massive evolution of plant disease-resistance genes by retroduplication.</title>
        <authorList>
            <person name="Kim S."/>
            <person name="Park J."/>
            <person name="Yeom S.I."/>
            <person name="Kim Y.M."/>
            <person name="Seo E."/>
            <person name="Kim K.T."/>
            <person name="Kim M.S."/>
            <person name="Lee J.M."/>
            <person name="Cheong K."/>
            <person name="Shin H.S."/>
            <person name="Kim S.B."/>
            <person name="Han K."/>
            <person name="Lee J."/>
            <person name="Park M."/>
            <person name="Lee H.A."/>
            <person name="Lee H.Y."/>
            <person name="Lee Y."/>
            <person name="Oh S."/>
            <person name="Lee J.H."/>
            <person name="Choi E."/>
            <person name="Choi E."/>
            <person name="Lee S.E."/>
            <person name="Jeon J."/>
            <person name="Kim H."/>
            <person name="Choi G."/>
            <person name="Song H."/>
            <person name="Lee J."/>
            <person name="Lee S.C."/>
            <person name="Kwon J.K."/>
            <person name="Lee H.Y."/>
            <person name="Koo N."/>
            <person name="Hong Y."/>
            <person name="Kim R.W."/>
            <person name="Kang W.H."/>
            <person name="Huh J.H."/>
            <person name="Kang B.C."/>
            <person name="Yang T.J."/>
            <person name="Lee Y.H."/>
            <person name="Bennetzen J.L."/>
            <person name="Choi D."/>
        </authorList>
    </citation>
    <scope>NUCLEOTIDE SEQUENCE [LARGE SCALE GENOMIC DNA]</scope>
    <source>
        <strain evidence="2">cv. PBC81</strain>
    </source>
</reference>
<sequence length="84" mass="9095">MLDHFKENARAANSGPTQMMKAISQSKMFVLGTITSMHGYLASLEITNMASASDVDIGELVYEPLRSGPTLWEIGIPDCSAAEF</sequence>
<name>A0A2G2WEB8_CAPBA</name>
<proteinExistence type="predicted"/>
<comment type="caution">
    <text evidence="1">The sequence shown here is derived from an EMBL/GenBank/DDBJ whole genome shotgun (WGS) entry which is preliminary data.</text>
</comment>
<organism evidence="1 2">
    <name type="scientific">Capsicum baccatum</name>
    <name type="common">Peruvian pepper</name>
    <dbReference type="NCBI Taxonomy" id="33114"/>
    <lineage>
        <taxon>Eukaryota</taxon>
        <taxon>Viridiplantae</taxon>
        <taxon>Streptophyta</taxon>
        <taxon>Embryophyta</taxon>
        <taxon>Tracheophyta</taxon>
        <taxon>Spermatophyta</taxon>
        <taxon>Magnoliopsida</taxon>
        <taxon>eudicotyledons</taxon>
        <taxon>Gunneridae</taxon>
        <taxon>Pentapetalae</taxon>
        <taxon>asterids</taxon>
        <taxon>lamiids</taxon>
        <taxon>Solanales</taxon>
        <taxon>Solanaceae</taxon>
        <taxon>Solanoideae</taxon>
        <taxon>Capsiceae</taxon>
        <taxon>Capsicum</taxon>
    </lineage>
</organism>
<accession>A0A2G2WEB8</accession>
<dbReference type="EMBL" id="MLFT02000007">
    <property type="protein sequence ID" value="PHT43578.1"/>
    <property type="molecule type" value="Genomic_DNA"/>
</dbReference>
<dbReference type="InterPro" id="IPR051850">
    <property type="entry name" value="Polysacch_Lyase_4"/>
</dbReference>
<evidence type="ECO:0000313" key="2">
    <source>
        <dbReference type="Proteomes" id="UP000224567"/>
    </source>
</evidence>
<dbReference type="PANTHER" id="PTHR32018">
    <property type="entry name" value="RHAMNOGALACTURONATE LYASE FAMILY PROTEIN"/>
    <property type="match status" value="1"/>
</dbReference>
<dbReference type="Proteomes" id="UP000224567">
    <property type="component" value="Unassembled WGS sequence"/>
</dbReference>
<evidence type="ECO:0000313" key="1">
    <source>
        <dbReference type="EMBL" id="PHT43578.1"/>
    </source>
</evidence>
<dbReference type="OrthoDB" id="2130367at2759"/>
<dbReference type="PANTHER" id="PTHR32018:SF24">
    <property type="entry name" value="RHAMNOGALACTURONAN ENDOLYASE"/>
    <property type="match status" value="1"/>
</dbReference>
<protein>
    <submittedName>
        <fullName evidence="1">Uncharacterized protein</fullName>
    </submittedName>
</protein>
<reference evidence="2" key="2">
    <citation type="journal article" date="2017" name="J. Anim. Genet.">
        <title>Multiple reference genome sequences of hot pepper reveal the massive evolution of plant disease resistance genes by retroduplication.</title>
        <authorList>
            <person name="Kim S."/>
            <person name="Park J."/>
            <person name="Yeom S.-I."/>
            <person name="Kim Y.-M."/>
            <person name="Seo E."/>
            <person name="Kim K.-T."/>
            <person name="Kim M.-S."/>
            <person name="Lee J.M."/>
            <person name="Cheong K."/>
            <person name="Shin H.-S."/>
            <person name="Kim S.-B."/>
            <person name="Han K."/>
            <person name="Lee J."/>
            <person name="Park M."/>
            <person name="Lee H.-A."/>
            <person name="Lee H.-Y."/>
            <person name="Lee Y."/>
            <person name="Oh S."/>
            <person name="Lee J.H."/>
            <person name="Choi E."/>
            <person name="Choi E."/>
            <person name="Lee S.E."/>
            <person name="Jeon J."/>
            <person name="Kim H."/>
            <person name="Choi G."/>
            <person name="Song H."/>
            <person name="Lee J."/>
            <person name="Lee S.-C."/>
            <person name="Kwon J.-K."/>
            <person name="Lee H.-Y."/>
            <person name="Koo N."/>
            <person name="Hong Y."/>
            <person name="Kim R.W."/>
            <person name="Kang W.-H."/>
            <person name="Huh J.H."/>
            <person name="Kang B.-C."/>
            <person name="Yang T.-J."/>
            <person name="Lee Y.-H."/>
            <person name="Bennetzen J.L."/>
            <person name="Choi D."/>
        </authorList>
    </citation>
    <scope>NUCLEOTIDE SEQUENCE [LARGE SCALE GENOMIC DNA]</scope>
    <source>
        <strain evidence="2">cv. PBC81</strain>
    </source>
</reference>
<keyword evidence="2" id="KW-1185">Reference proteome</keyword>
<dbReference type="AlphaFoldDB" id="A0A2G2WEB8"/>
<gene>
    <name evidence="1" type="ORF">CQW23_17603</name>
</gene>